<dbReference type="InterPro" id="IPR050259">
    <property type="entry name" value="SDR"/>
</dbReference>
<dbReference type="PANTHER" id="PTHR42879">
    <property type="entry name" value="3-OXOACYL-(ACYL-CARRIER-PROTEIN) REDUCTASE"/>
    <property type="match status" value="1"/>
</dbReference>
<dbReference type="EMBL" id="RBKU01000001">
    <property type="protein sequence ID" value="RKR81906.1"/>
    <property type="molecule type" value="Genomic_DNA"/>
</dbReference>
<dbReference type="FunFam" id="3.40.50.720:FF:000084">
    <property type="entry name" value="Short-chain dehydrogenase reductase"/>
    <property type="match status" value="1"/>
</dbReference>
<organism evidence="2 3">
    <name type="scientific">Mucilaginibacter gracilis</name>
    <dbReference type="NCBI Taxonomy" id="423350"/>
    <lineage>
        <taxon>Bacteria</taxon>
        <taxon>Pseudomonadati</taxon>
        <taxon>Bacteroidota</taxon>
        <taxon>Sphingobacteriia</taxon>
        <taxon>Sphingobacteriales</taxon>
        <taxon>Sphingobacteriaceae</taxon>
        <taxon>Mucilaginibacter</taxon>
    </lineage>
</organism>
<dbReference type="RefSeq" id="WP_121197562.1">
    <property type="nucleotide sequence ID" value="NZ_RBKU01000001.1"/>
</dbReference>
<comment type="similarity">
    <text evidence="1">Belongs to the short-chain dehydrogenases/reductases (SDR) family.</text>
</comment>
<dbReference type="InterPro" id="IPR002347">
    <property type="entry name" value="SDR_fam"/>
</dbReference>
<dbReference type="Gene3D" id="3.40.50.720">
    <property type="entry name" value="NAD(P)-binding Rossmann-like Domain"/>
    <property type="match status" value="1"/>
</dbReference>
<accession>A0A495IYW4</accession>
<dbReference type="InterPro" id="IPR036291">
    <property type="entry name" value="NAD(P)-bd_dom_sf"/>
</dbReference>
<protein>
    <submittedName>
        <fullName evidence="2">3-oxoacyl-[acyl-carrier protein] reductase</fullName>
    </submittedName>
</protein>
<dbReference type="Proteomes" id="UP000268007">
    <property type="component" value="Unassembled WGS sequence"/>
</dbReference>
<proteinExistence type="inferred from homology"/>
<dbReference type="SUPFAM" id="SSF51735">
    <property type="entry name" value="NAD(P)-binding Rossmann-fold domains"/>
    <property type="match status" value="1"/>
</dbReference>
<evidence type="ECO:0000256" key="1">
    <source>
        <dbReference type="ARBA" id="ARBA00006484"/>
    </source>
</evidence>
<dbReference type="CDD" id="cd05344">
    <property type="entry name" value="BKR_like_SDR_like"/>
    <property type="match status" value="1"/>
</dbReference>
<dbReference type="PRINTS" id="PR00080">
    <property type="entry name" value="SDRFAMILY"/>
</dbReference>
<dbReference type="Pfam" id="PF13561">
    <property type="entry name" value="adh_short_C2"/>
    <property type="match status" value="1"/>
</dbReference>
<evidence type="ECO:0000313" key="3">
    <source>
        <dbReference type="Proteomes" id="UP000268007"/>
    </source>
</evidence>
<name>A0A495IYW4_9SPHI</name>
<dbReference type="AlphaFoldDB" id="A0A495IYW4"/>
<dbReference type="OrthoDB" id="9804774at2"/>
<keyword evidence="3" id="KW-1185">Reference proteome</keyword>
<reference evidence="2 3" key="1">
    <citation type="submission" date="2018-10" db="EMBL/GenBank/DDBJ databases">
        <title>Genomic Encyclopedia of Archaeal and Bacterial Type Strains, Phase II (KMG-II): from individual species to whole genera.</title>
        <authorList>
            <person name="Goeker M."/>
        </authorList>
    </citation>
    <scope>NUCLEOTIDE SEQUENCE [LARGE SCALE GENOMIC DNA]</scope>
    <source>
        <strain evidence="2 3">DSM 18602</strain>
    </source>
</reference>
<dbReference type="PRINTS" id="PR00081">
    <property type="entry name" value="GDHRDH"/>
</dbReference>
<gene>
    <name evidence="2" type="ORF">BDD43_2068</name>
</gene>
<comment type="caution">
    <text evidence="2">The sequence shown here is derived from an EMBL/GenBank/DDBJ whole genome shotgun (WGS) entry which is preliminary data.</text>
</comment>
<sequence>MNLHLQHQTALVLAASKGLGRAVATTLAHEGARVVIGARNQAELEQTAAEIIAETANPNIIAVAVDVTQPYQLQNIVNQTVKVFGGLNILVNNAGGPPFNKFETFNDEQWLAAFNQNLLSVVRTSRLAIPHMRVAGGGRIINIISASVKSVMANSVLSTSMRMGVVGMAKLLADELGPDGITVNNVAPGLILTGRIKETLPPGDIEAALKEKTANIPLGRIGKPEELAALVAFLASAQAAYITGATIPVDGGSNRGIY</sequence>
<dbReference type="PANTHER" id="PTHR42879:SF6">
    <property type="entry name" value="NADPH-DEPENDENT REDUCTASE BACG"/>
    <property type="match status" value="1"/>
</dbReference>
<evidence type="ECO:0000313" key="2">
    <source>
        <dbReference type="EMBL" id="RKR81906.1"/>
    </source>
</evidence>